<keyword evidence="3" id="KW-0677">Repeat</keyword>
<name>A0A813YT07_9BILA</name>
<dbReference type="InterPro" id="IPR032675">
    <property type="entry name" value="LRR_dom_sf"/>
</dbReference>
<organism evidence="5 7">
    <name type="scientific">Didymodactylos carnosus</name>
    <dbReference type="NCBI Taxonomy" id="1234261"/>
    <lineage>
        <taxon>Eukaryota</taxon>
        <taxon>Metazoa</taxon>
        <taxon>Spiralia</taxon>
        <taxon>Gnathifera</taxon>
        <taxon>Rotifera</taxon>
        <taxon>Eurotatoria</taxon>
        <taxon>Bdelloidea</taxon>
        <taxon>Philodinida</taxon>
        <taxon>Philodinidae</taxon>
        <taxon>Didymodactylos</taxon>
    </lineage>
</organism>
<accession>A0A813YT07</accession>
<sequence>MIIHYYYRSFYFNVLLFYLISFVHNQQQQQSKLCQEQSQCDCEESNDGTSISLQCDHFTYVPPFLTTIKHENIQIDSCTESIRIGDKTFADLTINTLRFRLCNLTDLNDQSFSKIKLLEKFSIENSTIKPQFSQTIFNADSFQTLKSLSLKNIYYMYDGINNRKKLNLNYLLEQLPLLIRLEVQNVVLDNEQLLSSSSNHLTGQNLKHLSLTNTKQSSLQFDKFINLEKLIIISNPQLLLNLSTINISNLKRLQYLALENNQLKFVPNDLNSISLQELDLSSNLIDNINEFQFEHLTQLKILHLNNNPIKYIHKNAFCSLNKLERLYIHIKHKFISPLSNCILLYKPTLQIEQQIHTRPQCDCSLLQLIEYLKQNDEYIKKYLKHGCTITNETMKYVKTYQQQQYLQRLTTPVPIALLEKYLYCNDEQDKCGTPCQYSLKKLTTMVDNYHPLHHTHSPKNHSQHLTQHRENIAGKSYAIRLNLNKNILNILYIAAIITILFN</sequence>
<proteinExistence type="predicted"/>
<evidence type="ECO:0000313" key="7">
    <source>
        <dbReference type="Proteomes" id="UP000663829"/>
    </source>
</evidence>
<dbReference type="PANTHER" id="PTHR24369:SF210">
    <property type="entry name" value="CHAOPTIN-RELATED"/>
    <property type="match status" value="1"/>
</dbReference>
<dbReference type="OrthoDB" id="694479at2759"/>
<dbReference type="AlphaFoldDB" id="A0A813YT07"/>
<dbReference type="EMBL" id="CAJNOQ010001361">
    <property type="protein sequence ID" value="CAF0889341.1"/>
    <property type="molecule type" value="Genomic_DNA"/>
</dbReference>
<protein>
    <submittedName>
        <fullName evidence="5">Uncharacterized protein</fullName>
    </submittedName>
</protein>
<dbReference type="SMART" id="SM00369">
    <property type="entry name" value="LRR_TYP"/>
    <property type="match status" value="3"/>
</dbReference>
<dbReference type="Gene3D" id="3.80.10.10">
    <property type="entry name" value="Ribonuclease Inhibitor"/>
    <property type="match status" value="1"/>
</dbReference>
<dbReference type="PROSITE" id="PS51450">
    <property type="entry name" value="LRR"/>
    <property type="match status" value="2"/>
</dbReference>
<dbReference type="SUPFAM" id="SSF52058">
    <property type="entry name" value="L domain-like"/>
    <property type="match status" value="1"/>
</dbReference>
<reference evidence="5" key="1">
    <citation type="submission" date="2021-02" db="EMBL/GenBank/DDBJ databases">
        <authorList>
            <person name="Nowell W R."/>
        </authorList>
    </citation>
    <scope>NUCLEOTIDE SEQUENCE</scope>
</reference>
<feature type="signal peptide" evidence="4">
    <location>
        <begin position="1"/>
        <end position="25"/>
    </location>
</feature>
<evidence type="ECO:0000256" key="2">
    <source>
        <dbReference type="ARBA" id="ARBA00022729"/>
    </source>
</evidence>
<evidence type="ECO:0000256" key="3">
    <source>
        <dbReference type="ARBA" id="ARBA00022737"/>
    </source>
</evidence>
<evidence type="ECO:0000256" key="1">
    <source>
        <dbReference type="ARBA" id="ARBA00022614"/>
    </source>
</evidence>
<dbReference type="PANTHER" id="PTHR24369">
    <property type="entry name" value="ANTIGEN BSP, PUTATIVE-RELATED"/>
    <property type="match status" value="1"/>
</dbReference>
<keyword evidence="2 4" id="KW-0732">Signal</keyword>
<dbReference type="InterPro" id="IPR050541">
    <property type="entry name" value="LRR_TM_domain-containing"/>
</dbReference>
<gene>
    <name evidence="5" type="ORF">GPM918_LOCUS8036</name>
    <name evidence="6" type="ORF">SRO942_LOCUS8036</name>
</gene>
<dbReference type="EMBL" id="CAJOBC010001361">
    <property type="protein sequence ID" value="CAF3673969.1"/>
    <property type="molecule type" value="Genomic_DNA"/>
</dbReference>
<dbReference type="Pfam" id="PF13855">
    <property type="entry name" value="LRR_8"/>
    <property type="match status" value="1"/>
</dbReference>
<feature type="chain" id="PRO_5036223609" evidence="4">
    <location>
        <begin position="26"/>
        <end position="502"/>
    </location>
</feature>
<evidence type="ECO:0000313" key="5">
    <source>
        <dbReference type="EMBL" id="CAF0889341.1"/>
    </source>
</evidence>
<dbReference type="Proteomes" id="UP000663829">
    <property type="component" value="Unassembled WGS sequence"/>
</dbReference>
<evidence type="ECO:0000256" key="4">
    <source>
        <dbReference type="SAM" id="SignalP"/>
    </source>
</evidence>
<dbReference type="InterPro" id="IPR003591">
    <property type="entry name" value="Leu-rich_rpt_typical-subtyp"/>
</dbReference>
<evidence type="ECO:0000313" key="6">
    <source>
        <dbReference type="EMBL" id="CAF3673969.1"/>
    </source>
</evidence>
<keyword evidence="1" id="KW-0433">Leucine-rich repeat</keyword>
<dbReference type="Proteomes" id="UP000681722">
    <property type="component" value="Unassembled WGS sequence"/>
</dbReference>
<dbReference type="InterPro" id="IPR001611">
    <property type="entry name" value="Leu-rich_rpt"/>
</dbReference>
<dbReference type="GO" id="GO:0005886">
    <property type="term" value="C:plasma membrane"/>
    <property type="evidence" value="ECO:0007669"/>
    <property type="project" value="TreeGrafter"/>
</dbReference>
<keyword evidence="7" id="KW-1185">Reference proteome</keyword>
<comment type="caution">
    <text evidence="5">The sequence shown here is derived from an EMBL/GenBank/DDBJ whole genome shotgun (WGS) entry which is preliminary data.</text>
</comment>